<gene>
    <name evidence="2" type="ORF">IWA51_10180</name>
</gene>
<keyword evidence="1" id="KW-0732">Signal</keyword>
<proteinExistence type="predicted"/>
<sequence length="392" mass="41770">MNKRTRNIISAIALVILLQSANAAETNFILSDSTGIKFNSGKFSEPVLKQKESLSPSIKIPFTQDGTVYFVTEAQVEHTFDATFKSSNNTLDNSITLDLPLFKAAAAFDVQNGASVLAAAGRFSVSDLTAVILSQSADGIFASFDSPRFTASAYAGFTGLLNARTVSFTDSAGTDLSDNTSSSPYTLADPYTLIMLSCGMPYLVFNQSLSLETLAVFGPNDGKSRIYATVGLNGPLAQSVFYSASTTLGAKNFEEFSNLSMMSVEFYPDFLDSRAVFSAEYASGNNGGLSAFTAFTKSAATLAADEPAHSAILKCGASYSLCPQDKVFCQLGSGVIFKVPGNSAEYSGIQIQGLVKYQPFTDLSISFSIESYLADKKEEDRTSATFFASLAF</sequence>
<evidence type="ECO:0000313" key="2">
    <source>
        <dbReference type="EMBL" id="QQA00622.1"/>
    </source>
</evidence>
<dbReference type="Proteomes" id="UP000595224">
    <property type="component" value="Chromosome"/>
</dbReference>
<feature type="signal peptide" evidence="1">
    <location>
        <begin position="1"/>
        <end position="23"/>
    </location>
</feature>
<keyword evidence="3" id="KW-1185">Reference proteome</keyword>
<name>A0A7T3RCL2_9SPIR</name>
<evidence type="ECO:0000256" key="1">
    <source>
        <dbReference type="SAM" id="SignalP"/>
    </source>
</evidence>
<reference evidence="2 3" key="1">
    <citation type="submission" date="2020-11" db="EMBL/GenBank/DDBJ databases">
        <title>Treponema Peruensis nv. sp., first commensal Treponema isolated from human feces.</title>
        <authorList>
            <person name="Belkhou C."/>
            <person name="Raes J."/>
        </authorList>
    </citation>
    <scope>NUCLEOTIDE SEQUENCE [LARGE SCALE GENOMIC DNA]</scope>
    <source>
        <strain evidence="2 3">RCC2812</strain>
    </source>
</reference>
<accession>A0A7T3RCL2</accession>
<feature type="chain" id="PRO_5032293284" evidence="1">
    <location>
        <begin position="24"/>
        <end position="392"/>
    </location>
</feature>
<dbReference type="AlphaFoldDB" id="A0A7T3RCL2"/>
<protein>
    <submittedName>
        <fullName evidence="2">Uncharacterized protein</fullName>
    </submittedName>
</protein>
<dbReference type="RefSeq" id="WP_198442335.1">
    <property type="nucleotide sequence ID" value="NZ_CBCSHE010000014.1"/>
</dbReference>
<evidence type="ECO:0000313" key="3">
    <source>
        <dbReference type="Proteomes" id="UP000595224"/>
    </source>
</evidence>
<dbReference type="EMBL" id="CP064936">
    <property type="protein sequence ID" value="QQA00622.1"/>
    <property type="molecule type" value="Genomic_DNA"/>
</dbReference>
<organism evidence="2 3">
    <name type="scientific">Treponema peruense</name>
    <dbReference type="NCBI Taxonomy" id="2787628"/>
    <lineage>
        <taxon>Bacteria</taxon>
        <taxon>Pseudomonadati</taxon>
        <taxon>Spirochaetota</taxon>
        <taxon>Spirochaetia</taxon>
        <taxon>Spirochaetales</taxon>
        <taxon>Treponemataceae</taxon>
        <taxon>Treponema</taxon>
    </lineage>
</organism>
<dbReference type="KEGG" id="tper:IWA51_10180"/>